<feature type="compositionally biased region" description="Low complexity" evidence="1">
    <location>
        <begin position="464"/>
        <end position="475"/>
    </location>
</feature>
<feature type="transmembrane region" description="Helical" evidence="2">
    <location>
        <begin position="760"/>
        <end position="784"/>
    </location>
</feature>
<dbReference type="InterPro" id="IPR036864">
    <property type="entry name" value="Zn2-C6_fun-type_DNA-bd_sf"/>
</dbReference>
<dbReference type="Proteomes" id="UP000178912">
    <property type="component" value="Unassembled WGS sequence"/>
</dbReference>
<keyword evidence="2" id="KW-1133">Transmembrane helix</keyword>
<dbReference type="GO" id="GO:0008270">
    <property type="term" value="F:zinc ion binding"/>
    <property type="evidence" value="ECO:0007669"/>
    <property type="project" value="InterPro"/>
</dbReference>
<reference evidence="4" key="1">
    <citation type="submission" date="2016-03" db="EMBL/GenBank/DDBJ databases">
        <authorList>
            <person name="Guldener U."/>
        </authorList>
    </citation>
    <scope>NUCLEOTIDE SEQUENCE [LARGE SCALE GENOMIC DNA]</scope>
    <source>
        <strain evidence="4">04CH-RAC-A.6.1</strain>
    </source>
</reference>
<dbReference type="GO" id="GO:0000981">
    <property type="term" value="F:DNA-binding transcription factor activity, RNA polymerase II-specific"/>
    <property type="evidence" value="ECO:0007669"/>
    <property type="project" value="InterPro"/>
</dbReference>
<feature type="compositionally biased region" description="Polar residues" evidence="1">
    <location>
        <begin position="244"/>
        <end position="260"/>
    </location>
</feature>
<dbReference type="SUPFAM" id="SSF57701">
    <property type="entry name" value="Zn2/Cys6 DNA-binding domain"/>
    <property type="match status" value="1"/>
</dbReference>
<organism evidence="3 4">
    <name type="scientific">Rhynchosporium agropyri</name>
    <dbReference type="NCBI Taxonomy" id="914238"/>
    <lineage>
        <taxon>Eukaryota</taxon>
        <taxon>Fungi</taxon>
        <taxon>Dikarya</taxon>
        <taxon>Ascomycota</taxon>
        <taxon>Pezizomycotina</taxon>
        <taxon>Leotiomycetes</taxon>
        <taxon>Helotiales</taxon>
        <taxon>Ploettnerulaceae</taxon>
        <taxon>Rhynchosporium</taxon>
    </lineage>
</organism>
<evidence type="ECO:0000256" key="1">
    <source>
        <dbReference type="SAM" id="MobiDB-lite"/>
    </source>
</evidence>
<evidence type="ECO:0008006" key="5">
    <source>
        <dbReference type="Google" id="ProtNLM"/>
    </source>
</evidence>
<feature type="compositionally biased region" description="Low complexity" evidence="1">
    <location>
        <begin position="212"/>
        <end position="224"/>
    </location>
</feature>
<dbReference type="EMBL" id="FJUX01000108">
    <property type="protein sequence ID" value="CZT08905.1"/>
    <property type="molecule type" value="Genomic_DNA"/>
</dbReference>
<evidence type="ECO:0000256" key="2">
    <source>
        <dbReference type="SAM" id="Phobius"/>
    </source>
</evidence>
<keyword evidence="2" id="KW-0812">Transmembrane</keyword>
<feature type="compositionally biased region" description="Basic and acidic residues" evidence="1">
    <location>
        <begin position="397"/>
        <end position="411"/>
    </location>
</feature>
<dbReference type="AlphaFoldDB" id="A0A1E1LEF8"/>
<keyword evidence="2" id="KW-0472">Membrane</keyword>
<evidence type="ECO:0000313" key="4">
    <source>
        <dbReference type="Proteomes" id="UP000178912"/>
    </source>
</evidence>
<protein>
    <recommendedName>
        <fullName evidence="5">Zn(2)-C6 fungal-type domain-containing protein</fullName>
    </recommendedName>
</protein>
<feature type="region of interest" description="Disordered" evidence="1">
    <location>
        <begin position="446"/>
        <end position="485"/>
    </location>
</feature>
<gene>
    <name evidence="3" type="ORF">RAG0_13839</name>
</gene>
<dbReference type="OrthoDB" id="4850804at2759"/>
<feature type="compositionally biased region" description="Polar residues" evidence="1">
    <location>
        <begin position="378"/>
        <end position="396"/>
    </location>
</feature>
<name>A0A1E1LEF8_9HELO</name>
<feature type="region of interest" description="Disordered" evidence="1">
    <location>
        <begin position="198"/>
        <end position="262"/>
    </location>
</feature>
<feature type="region of interest" description="Disordered" evidence="1">
    <location>
        <begin position="349"/>
        <end position="419"/>
    </location>
</feature>
<sequence>MESTNRTSFTITQPFLGAPLHFTPALGSKELEDMVDMYVIGNGPKNEKLSVVTVEFFNLATVDLNTGALTRTYEIFPFIDFEQSPMASQSPGLSPPTFTPSPASSVTFADSGYGSFSIPSMTPPTRTLGSARVTKKVAKKDAKKAKVEEARLPGFSIMTKDGVDVTTTAGRGTKTKEQREHAHLMRIMKACDACKKKKIRCDPSHKRSNDASRSSTTTHSSTGSAHISPQSESSPGSTVPAMSRHSTQVSQSPAAFTPTNPMEDFVLFPEDASWNPEMSQGDLGNFNFDINELDFNAEFSAPLEFPFYQQPFNNGALTFDQQFSQPYHQEQQQQQPFYQIGSQENYADFSISDSYDTPGGSFDMNQDLSESHTRPHPSRQSQDSDQIESSLQSLSDPSRKTRDSDQIESSRRNSSVYSMSQHANETLLSSTSDWSVLESSLLGDLSRAQSSTGPASLQRERVSSSRSPLSSDCSRNTNASANFNVGVDSGTVSSRISRGGIAAIDADATIAASAALAANSATAPGLQRSITMNVGNMSAGQALLSGSGSIISVDPSDPLVVPLQTQRSSTVSRSAVIHELNKSCLQVSESLQTIKSTRSEYTGLNTDLQRLRSVIQILQTRQETIVSEGVFQEVSAFHSHPSDLSSRPGPSSDTRTLMLNPLLMTLDPEYQLEFFRQCQISARRLVRSLCATINTVQAHTTGIHLGVTQRSTMGRSIREVSPVSSLPGTSMRACGSQYNLADASLFSYSNAILKVCQTQLSMVLASVVVAVLALIIFGVAFEYVKGVTLIMQSVQYMTALKESCSLWISNSIARLAFCAIMATQLPIPTKSETFSRGLTPLFLLSNFFSRISTRMSRTSDDLVNSRACSGKNDGILARLTDPCPVVTVL</sequence>
<feature type="compositionally biased region" description="Basic and acidic residues" evidence="1">
    <location>
        <begin position="200"/>
        <end position="210"/>
    </location>
</feature>
<keyword evidence="4" id="KW-1185">Reference proteome</keyword>
<evidence type="ECO:0000313" key="3">
    <source>
        <dbReference type="EMBL" id="CZT08905.1"/>
    </source>
</evidence>
<accession>A0A1E1LEF8</accession>
<proteinExistence type="predicted"/>
<feature type="compositionally biased region" description="Polar residues" evidence="1">
    <location>
        <begin position="225"/>
        <end position="237"/>
    </location>
</feature>